<dbReference type="InterPro" id="IPR036036">
    <property type="entry name" value="SOCS_box-like_dom_sf"/>
</dbReference>
<dbReference type="SMART" id="SM00969">
    <property type="entry name" value="SOCS_box"/>
    <property type="match status" value="1"/>
</dbReference>
<feature type="repeat" description="ANK" evidence="3">
    <location>
        <begin position="125"/>
        <end position="157"/>
    </location>
</feature>
<feature type="repeat" description="ANK" evidence="3">
    <location>
        <begin position="224"/>
        <end position="256"/>
    </location>
</feature>
<dbReference type="PROSITE" id="PS50225">
    <property type="entry name" value="SOCS"/>
    <property type="match status" value="1"/>
</dbReference>
<gene>
    <name evidence="5" type="ORF">GSLYS_00004541001</name>
</gene>
<dbReference type="SUPFAM" id="SSF48403">
    <property type="entry name" value="Ankyrin repeat"/>
    <property type="match status" value="2"/>
</dbReference>
<evidence type="ECO:0000256" key="1">
    <source>
        <dbReference type="ARBA" id="ARBA00022737"/>
    </source>
</evidence>
<feature type="repeat" description="ANK" evidence="3">
    <location>
        <begin position="92"/>
        <end position="124"/>
    </location>
</feature>
<accession>A0AAV2H9N1</accession>
<evidence type="ECO:0000313" key="5">
    <source>
        <dbReference type="EMBL" id="CAL1530408.1"/>
    </source>
</evidence>
<dbReference type="CDD" id="cd03716">
    <property type="entry name" value="SOCS_ASB_like"/>
    <property type="match status" value="1"/>
</dbReference>
<evidence type="ECO:0000256" key="3">
    <source>
        <dbReference type="PROSITE-ProRule" id="PRU00023"/>
    </source>
</evidence>
<dbReference type="SMART" id="SM00248">
    <property type="entry name" value="ANK"/>
    <property type="match status" value="14"/>
</dbReference>
<keyword evidence="6" id="KW-1185">Reference proteome</keyword>
<dbReference type="GO" id="GO:0035556">
    <property type="term" value="P:intracellular signal transduction"/>
    <property type="evidence" value="ECO:0007669"/>
    <property type="project" value="InterPro"/>
</dbReference>
<reference evidence="5 6" key="1">
    <citation type="submission" date="2024-04" db="EMBL/GenBank/DDBJ databases">
        <authorList>
            <consortium name="Genoscope - CEA"/>
            <person name="William W."/>
        </authorList>
    </citation>
    <scope>NUCLEOTIDE SEQUENCE [LARGE SCALE GENOMIC DNA]</scope>
</reference>
<dbReference type="Gene3D" id="1.10.750.20">
    <property type="entry name" value="SOCS box"/>
    <property type="match status" value="1"/>
</dbReference>
<keyword evidence="1" id="KW-0677">Repeat</keyword>
<dbReference type="InterPro" id="IPR002110">
    <property type="entry name" value="Ankyrin_rpt"/>
</dbReference>
<dbReference type="PRINTS" id="PR01415">
    <property type="entry name" value="ANKYRIN"/>
</dbReference>
<organism evidence="5 6">
    <name type="scientific">Lymnaea stagnalis</name>
    <name type="common">Great pond snail</name>
    <name type="synonym">Helix stagnalis</name>
    <dbReference type="NCBI Taxonomy" id="6523"/>
    <lineage>
        <taxon>Eukaryota</taxon>
        <taxon>Metazoa</taxon>
        <taxon>Spiralia</taxon>
        <taxon>Lophotrochozoa</taxon>
        <taxon>Mollusca</taxon>
        <taxon>Gastropoda</taxon>
        <taxon>Heterobranchia</taxon>
        <taxon>Euthyneura</taxon>
        <taxon>Panpulmonata</taxon>
        <taxon>Hygrophila</taxon>
        <taxon>Lymnaeoidea</taxon>
        <taxon>Lymnaeidae</taxon>
        <taxon>Lymnaea</taxon>
    </lineage>
</organism>
<feature type="repeat" description="ANK" evidence="3">
    <location>
        <begin position="290"/>
        <end position="322"/>
    </location>
</feature>
<dbReference type="SUPFAM" id="SSF158235">
    <property type="entry name" value="SOCS box-like"/>
    <property type="match status" value="1"/>
</dbReference>
<dbReference type="Gene3D" id="1.25.40.20">
    <property type="entry name" value="Ankyrin repeat-containing domain"/>
    <property type="match status" value="5"/>
</dbReference>
<dbReference type="PROSITE" id="PS50297">
    <property type="entry name" value="ANK_REP_REGION"/>
    <property type="match status" value="6"/>
</dbReference>
<evidence type="ECO:0000259" key="4">
    <source>
        <dbReference type="PROSITE" id="PS50225"/>
    </source>
</evidence>
<dbReference type="PROSITE" id="PS50088">
    <property type="entry name" value="ANK_REPEAT"/>
    <property type="match status" value="7"/>
</dbReference>
<comment type="caution">
    <text evidence="5">The sequence shown here is derived from an EMBL/GenBank/DDBJ whole genome shotgun (WGS) entry which is preliminary data.</text>
</comment>
<proteinExistence type="predicted"/>
<feature type="repeat" description="ANK" evidence="3">
    <location>
        <begin position="323"/>
        <end position="355"/>
    </location>
</feature>
<dbReference type="Pfam" id="PF00023">
    <property type="entry name" value="Ank"/>
    <property type="match status" value="1"/>
</dbReference>
<dbReference type="PANTHER" id="PTHR24173:SF74">
    <property type="entry name" value="ANKYRIN REPEAT DOMAIN-CONTAINING PROTEIN 16"/>
    <property type="match status" value="1"/>
</dbReference>
<evidence type="ECO:0000313" key="6">
    <source>
        <dbReference type="Proteomes" id="UP001497497"/>
    </source>
</evidence>
<dbReference type="EMBL" id="CAXITT010000069">
    <property type="protein sequence ID" value="CAL1530408.1"/>
    <property type="molecule type" value="Genomic_DNA"/>
</dbReference>
<evidence type="ECO:0000256" key="2">
    <source>
        <dbReference type="ARBA" id="ARBA00023043"/>
    </source>
</evidence>
<feature type="repeat" description="ANK" evidence="3">
    <location>
        <begin position="257"/>
        <end position="289"/>
    </location>
</feature>
<dbReference type="InterPro" id="IPR036770">
    <property type="entry name" value="Ankyrin_rpt-contain_sf"/>
</dbReference>
<feature type="domain" description="SOCS box" evidence="4">
    <location>
        <begin position="553"/>
        <end position="599"/>
    </location>
</feature>
<keyword evidence="2 3" id="KW-0040">ANK repeat</keyword>
<dbReference type="Pfam" id="PF07525">
    <property type="entry name" value="SOCS_box"/>
    <property type="match status" value="1"/>
</dbReference>
<dbReference type="InterPro" id="IPR001496">
    <property type="entry name" value="SOCS_box"/>
</dbReference>
<dbReference type="Proteomes" id="UP001497497">
    <property type="component" value="Unassembled WGS sequence"/>
</dbReference>
<dbReference type="Pfam" id="PF12796">
    <property type="entry name" value="Ank_2"/>
    <property type="match status" value="3"/>
</dbReference>
<protein>
    <recommendedName>
        <fullName evidence="4">SOCS box domain-containing protein</fullName>
    </recommendedName>
</protein>
<dbReference type="PANTHER" id="PTHR24173">
    <property type="entry name" value="ANKYRIN REPEAT CONTAINING"/>
    <property type="match status" value="1"/>
</dbReference>
<sequence>MEDAIMIDDYTSLKSLVIEKPSPNDLEDLLCKSCDCFAENCAAILLTMGVDKDCVDINHMTPLMHAVIAGSIEITKLLITWECQIDTLGGVDGNSALHLASQRGYLEICRALLDAGANVNIRNEKEDTPLIVASVHGHLPIVKLLLEHHASINRRGYRECSALHEATEHGHYEVCSFLITAKAGLEDEDTFGNTPLICAAEKGHINLVLLYLAQGADVNRVSHSGTTALHYAAKEGWTACCKVLLHHGAEIDAQDIRRFTPLMMAALEGRRKVLQLMLDAKCNVNMVAYNRRTALHYAAERGYTECCRCLIDSGASLESLDGDKCSAAMLAALKGNLETLQLLIEKGADLTHWSSQDMSILHLSAEGGSVECCDLLIRCGISKDIRNCDGITPLISAIRYFRTTTVLYFINRGCSMEKLPGDTVTALNEAVCRDVDSFIIGKMLAHGANPNAVDRSHSLPLWHAVDNCNFEVVRLLLLCNSEFAQETKSVLAPCSPCSPIAHCVHKENPRLIQWLVAAYAEESAIVLRKMNLFYTIFHLEDPSVADLVSELTSQPQSLLRQCRRTIRKNLGFGMSVSNKISRLPLPTLLYNYMLFSDLDLPQEAAW</sequence>
<name>A0AAV2H9N1_LYMST</name>
<dbReference type="AlphaFoldDB" id="A0AAV2H9N1"/>
<feature type="repeat" description="ANK" evidence="3">
    <location>
        <begin position="191"/>
        <end position="223"/>
    </location>
</feature>